<keyword evidence="3" id="KW-1185">Reference proteome</keyword>
<dbReference type="PANTHER" id="PTHR12732:SF0">
    <property type="entry name" value="PCI DOMAIN-CONTAINING PROTEIN 2"/>
    <property type="match status" value="1"/>
</dbReference>
<dbReference type="InterPro" id="IPR036388">
    <property type="entry name" value="WH-like_DNA-bd_sf"/>
</dbReference>
<dbReference type="GO" id="GO:0003690">
    <property type="term" value="F:double-stranded DNA binding"/>
    <property type="evidence" value="ECO:0007669"/>
    <property type="project" value="InterPro"/>
</dbReference>
<proteinExistence type="predicted"/>
<dbReference type="GO" id="GO:0000973">
    <property type="term" value="P:post-transcriptional tethering of RNA polymerase II gene DNA at nuclear periphery"/>
    <property type="evidence" value="ECO:0007669"/>
    <property type="project" value="TreeGrafter"/>
</dbReference>
<feature type="domain" description="PCI" evidence="1">
    <location>
        <begin position="190"/>
        <end position="371"/>
    </location>
</feature>
<comment type="caution">
    <text evidence="2">The sequence shown here is derived from an EMBL/GenBank/DDBJ whole genome shotgun (WGS) entry which is preliminary data.</text>
</comment>
<dbReference type="EMBL" id="BDQV01000132">
    <property type="protein sequence ID" value="GAY56158.1"/>
    <property type="molecule type" value="Genomic_DNA"/>
</dbReference>
<sequence>MAYMSMGEAHRRITDYLNRFSDAVSSQDVVSLKQLLSFSSNSPSLLSLADSLNVFQDANRLIKQSDNYSPFADITVPLFRSLQHYRTGNLVDAYLAFEKSANAFIQEFRNWESAWALEALYVIAYEIRVLAERADRELASNGKSPEKLKAAGSFLMKVFGVLAGKGSKRVGALYLTCQLFKIYFKLGTVHLCRSVIRSIETARIFDFEEFPKRDKVTYMYYTGRLEVFNENFPALSIGILPKDWLLEKYNLVEYSNIVQALRRGDLRLLRHALEEHEDQFLRSGVYLVLEKLELQVYQRLFKKIYIIQKQKDPSKAHQMKLDVIVKALKWLEMDMDVDEVECIVAILIHKNLVKGYFAHKSKVVVLSKQDPFPKLNGKPVNS</sequence>
<dbReference type="InterPro" id="IPR045114">
    <property type="entry name" value="Csn12-like"/>
</dbReference>
<dbReference type="GO" id="GO:0006368">
    <property type="term" value="P:transcription elongation by RNA polymerase II"/>
    <property type="evidence" value="ECO:0007669"/>
    <property type="project" value="TreeGrafter"/>
</dbReference>
<dbReference type="SMART" id="SM00753">
    <property type="entry name" value="PAM"/>
    <property type="match status" value="1"/>
</dbReference>
<gene>
    <name evidence="2" type="ORF">CUMW_169720</name>
</gene>
<accession>A0A2H5PUW3</accession>
<dbReference type="AlphaFoldDB" id="A0A2H5PUW3"/>
<dbReference type="PROSITE" id="PS50250">
    <property type="entry name" value="PCI"/>
    <property type="match status" value="1"/>
</dbReference>
<dbReference type="Gene3D" id="1.10.10.10">
    <property type="entry name" value="Winged helix-like DNA-binding domain superfamily/Winged helix DNA-binding domain"/>
    <property type="match status" value="1"/>
</dbReference>
<dbReference type="Pfam" id="PF01399">
    <property type="entry name" value="PCI"/>
    <property type="match status" value="1"/>
</dbReference>
<dbReference type="GO" id="GO:0016973">
    <property type="term" value="P:poly(A)+ mRNA export from nucleus"/>
    <property type="evidence" value="ECO:0007669"/>
    <property type="project" value="TreeGrafter"/>
</dbReference>
<dbReference type="GO" id="GO:0003723">
    <property type="term" value="F:RNA binding"/>
    <property type="evidence" value="ECO:0007669"/>
    <property type="project" value="InterPro"/>
</dbReference>
<evidence type="ECO:0000313" key="3">
    <source>
        <dbReference type="Proteomes" id="UP000236630"/>
    </source>
</evidence>
<dbReference type="Proteomes" id="UP000236630">
    <property type="component" value="Unassembled WGS sequence"/>
</dbReference>
<dbReference type="FunFam" id="1.10.10.10:FF:000333">
    <property type="entry name" value="enhanced ethylene response protein 5"/>
    <property type="match status" value="1"/>
</dbReference>
<dbReference type="PANTHER" id="PTHR12732">
    <property type="entry name" value="UNCHARACTERIZED PROTEASOME COMPONENT REGION PCI-CONTAINING"/>
    <property type="match status" value="1"/>
</dbReference>
<evidence type="ECO:0000313" key="2">
    <source>
        <dbReference type="EMBL" id="GAY56158.1"/>
    </source>
</evidence>
<dbReference type="GO" id="GO:0070390">
    <property type="term" value="C:transcription export complex 2"/>
    <property type="evidence" value="ECO:0007669"/>
    <property type="project" value="TreeGrafter"/>
</dbReference>
<name>A0A2H5PUW3_CITUN</name>
<reference evidence="2 3" key="1">
    <citation type="journal article" date="2017" name="Front. Genet.">
        <title>Draft sequencing of the heterozygous diploid genome of Satsuma (Citrus unshiu Marc.) using a hybrid assembly approach.</title>
        <authorList>
            <person name="Shimizu T."/>
            <person name="Tanizawa Y."/>
            <person name="Mochizuki T."/>
            <person name="Nagasaki H."/>
            <person name="Yoshioka T."/>
            <person name="Toyoda A."/>
            <person name="Fujiyama A."/>
            <person name="Kaminuma E."/>
            <person name="Nakamura Y."/>
        </authorList>
    </citation>
    <scope>NUCLEOTIDE SEQUENCE [LARGE SCALE GENOMIC DNA]</scope>
    <source>
        <strain evidence="3">cv. Miyagawa wase</strain>
    </source>
</reference>
<organism evidence="2 3">
    <name type="scientific">Citrus unshiu</name>
    <name type="common">Satsuma mandarin</name>
    <name type="synonym">Citrus nobilis var. unshiu</name>
    <dbReference type="NCBI Taxonomy" id="55188"/>
    <lineage>
        <taxon>Eukaryota</taxon>
        <taxon>Viridiplantae</taxon>
        <taxon>Streptophyta</taxon>
        <taxon>Embryophyta</taxon>
        <taxon>Tracheophyta</taxon>
        <taxon>Spermatophyta</taxon>
        <taxon>Magnoliopsida</taxon>
        <taxon>eudicotyledons</taxon>
        <taxon>Gunneridae</taxon>
        <taxon>Pentapetalae</taxon>
        <taxon>rosids</taxon>
        <taxon>malvids</taxon>
        <taxon>Sapindales</taxon>
        <taxon>Rutaceae</taxon>
        <taxon>Aurantioideae</taxon>
        <taxon>Citrus</taxon>
    </lineage>
</organism>
<evidence type="ECO:0000259" key="1">
    <source>
        <dbReference type="PROSITE" id="PS50250"/>
    </source>
</evidence>
<dbReference type="InterPro" id="IPR000717">
    <property type="entry name" value="PCI_dom"/>
</dbReference>
<protein>
    <recommendedName>
        <fullName evidence="1">PCI domain-containing protein</fullName>
    </recommendedName>
</protein>